<reference evidence="1" key="1">
    <citation type="journal article" date="2021" name="Proc. Natl. Acad. Sci. U.S.A.">
        <title>A Catalog of Tens of Thousands of Viruses from Human Metagenomes Reveals Hidden Associations with Chronic Diseases.</title>
        <authorList>
            <person name="Tisza M.J."/>
            <person name="Buck C.B."/>
        </authorList>
    </citation>
    <scope>NUCLEOTIDE SEQUENCE</scope>
    <source>
        <strain evidence="1">CtPuP5</strain>
    </source>
</reference>
<name>A0A8S5LA44_9CAUD</name>
<organism evidence="1">
    <name type="scientific">Myoviridae sp. ctPuP5</name>
    <dbReference type="NCBI Taxonomy" id="2823543"/>
    <lineage>
        <taxon>Viruses</taxon>
        <taxon>Duplodnaviria</taxon>
        <taxon>Heunggongvirae</taxon>
        <taxon>Uroviricota</taxon>
        <taxon>Caudoviricetes</taxon>
    </lineage>
</organism>
<protein>
    <submittedName>
        <fullName evidence="1">Uncharacterized protein</fullName>
    </submittedName>
</protein>
<proteinExistence type="predicted"/>
<dbReference type="EMBL" id="BK014662">
    <property type="protein sequence ID" value="DAD66812.1"/>
    <property type="molecule type" value="Genomic_DNA"/>
</dbReference>
<sequence length="199" mass="23229">MITNREMESNFEKWIKRLQTYNCYSEELINTYGNLLKKATYGMSEDSGSAYDGSLLDIVLNKLCLYSFNINNTLSDAMKVDKESLLKVLLLQHISKCEMFVEQTVDWQRKRGILYEFNPEIKGQLKTGERSAYICMKYGINLTEEEYEAIRIIDKDNDDKSQYYASPLATIVKMTNLLVNADLRESYKKTIKEKTKKEE</sequence>
<evidence type="ECO:0000313" key="1">
    <source>
        <dbReference type="EMBL" id="DAD66812.1"/>
    </source>
</evidence>
<accession>A0A8S5LA44</accession>